<dbReference type="CDD" id="cd01131">
    <property type="entry name" value="PilT"/>
    <property type="match status" value="1"/>
</dbReference>
<dbReference type="AlphaFoldDB" id="A0A1M5QZ24"/>
<dbReference type="Gene3D" id="3.40.50.300">
    <property type="entry name" value="P-loop containing nucleotide triphosphate hydrolases"/>
    <property type="match status" value="1"/>
</dbReference>
<feature type="domain" description="Bacterial type II secretion system protein E" evidence="2">
    <location>
        <begin position="192"/>
        <end position="206"/>
    </location>
</feature>
<dbReference type="Gene3D" id="3.30.450.90">
    <property type="match status" value="1"/>
</dbReference>
<keyword evidence="4" id="KW-1185">Reference proteome</keyword>
<gene>
    <name evidence="3" type="ORF">SAMN02745199_0244</name>
</gene>
<evidence type="ECO:0000313" key="3">
    <source>
        <dbReference type="EMBL" id="SHH19394.1"/>
    </source>
</evidence>
<dbReference type="SUPFAM" id="SSF52540">
    <property type="entry name" value="P-loop containing nucleoside triphosphate hydrolases"/>
    <property type="match status" value="1"/>
</dbReference>
<dbReference type="SMART" id="SM00382">
    <property type="entry name" value="AAA"/>
    <property type="match status" value="1"/>
</dbReference>
<dbReference type="InterPro" id="IPR050921">
    <property type="entry name" value="T4SS_GSP_E_ATPase"/>
</dbReference>
<dbReference type="GO" id="GO:0005524">
    <property type="term" value="F:ATP binding"/>
    <property type="evidence" value="ECO:0007669"/>
    <property type="project" value="InterPro"/>
</dbReference>
<proteinExistence type="inferred from homology"/>
<accession>A0A1M5QZ24</accession>
<dbReference type="InterPro" id="IPR003593">
    <property type="entry name" value="AAA+_ATPase"/>
</dbReference>
<dbReference type="PANTHER" id="PTHR30486">
    <property type="entry name" value="TWITCHING MOTILITY PROTEIN PILT"/>
    <property type="match status" value="1"/>
</dbReference>
<dbReference type="InterPro" id="IPR001482">
    <property type="entry name" value="T2SS/T4SS_dom"/>
</dbReference>
<comment type="similarity">
    <text evidence="1">Belongs to the GSP E family.</text>
</comment>
<dbReference type="InterPro" id="IPR027417">
    <property type="entry name" value="P-loop_NTPase"/>
</dbReference>
<dbReference type="EMBL" id="FQXN01000001">
    <property type="protein sequence ID" value="SHH19394.1"/>
    <property type="molecule type" value="Genomic_DNA"/>
</dbReference>
<organism evidence="3 4">
    <name type="scientific">Thermosipho atlanticus DSM 15807</name>
    <dbReference type="NCBI Taxonomy" id="1123380"/>
    <lineage>
        <taxon>Bacteria</taxon>
        <taxon>Thermotogati</taxon>
        <taxon>Thermotogota</taxon>
        <taxon>Thermotogae</taxon>
        <taxon>Thermotogales</taxon>
        <taxon>Fervidobacteriaceae</taxon>
        <taxon>Thermosipho</taxon>
    </lineage>
</organism>
<evidence type="ECO:0000256" key="1">
    <source>
        <dbReference type="ARBA" id="ARBA00006611"/>
    </source>
</evidence>
<dbReference type="NCBIfam" id="TIGR01420">
    <property type="entry name" value="pilT_fam"/>
    <property type="match status" value="1"/>
</dbReference>
<dbReference type="GO" id="GO:0016887">
    <property type="term" value="F:ATP hydrolysis activity"/>
    <property type="evidence" value="ECO:0007669"/>
    <property type="project" value="InterPro"/>
</dbReference>
<evidence type="ECO:0000313" key="4">
    <source>
        <dbReference type="Proteomes" id="UP000242592"/>
    </source>
</evidence>
<dbReference type="Pfam" id="PF00437">
    <property type="entry name" value="T2SSE"/>
    <property type="match status" value="1"/>
</dbReference>
<dbReference type="PROSITE" id="PS00662">
    <property type="entry name" value="T2SP_E"/>
    <property type="match status" value="1"/>
</dbReference>
<dbReference type="Proteomes" id="UP000242592">
    <property type="component" value="Unassembled WGS sequence"/>
</dbReference>
<sequence>MLILKDIILKAKQMRASDIHLSTGLEPIIRVDGKLVKLSDFPPINANELKQAVEEILSEYSIESQKKEVDFSFSLEDLRVRANYYYERRNPALALRLITRKIRTVDELGLPQILKTFAERPYGLVLVAGPTGSGKSTTLAAMIEHINSEYAKHIITIEDPIEYVFENNKSLIHQREVGTDTLSFSDGLKYALRQDPDVILVGEMRDLETISMALTSAETGHLVFATVHTNSAASAPERIVDVFPAHQQKQISLQLANTLVAVIFQRLVPKKDSGVIPITEIMVATPAIRNLIREGKLHQIEGVMQASKSQGNTLFDDVLIEAYLKEIITKETLLENVRNLQEVQKRLGWRI</sequence>
<dbReference type="STRING" id="1123380.SAMN02745199_0244"/>
<dbReference type="InterPro" id="IPR006321">
    <property type="entry name" value="PilT/PilU"/>
</dbReference>
<dbReference type="PANTHER" id="PTHR30486:SF16">
    <property type="entry name" value="TWITCHING MOTILITY PROTEIN PILT"/>
    <property type="match status" value="1"/>
</dbReference>
<evidence type="ECO:0000259" key="2">
    <source>
        <dbReference type="PROSITE" id="PS00662"/>
    </source>
</evidence>
<reference evidence="4" key="1">
    <citation type="submission" date="2016-11" db="EMBL/GenBank/DDBJ databases">
        <authorList>
            <person name="Varghese N."/>
            <person name="Submissions S."/>
        </authorList>
    </citation>
    <scope>NUCLEOTIDE SEQUENCE [LARGE SCALE GENOMIC DNA]</scope>
    <source>
        <strain evidence="4">DSM 15807</strain>
    </source>
</reference>
<name>A0A1M5QZ24_9BACT</name>
<protein>
    <submittedName>
        <fullName evidence="3">Twitching motility protein PilT</fullName>
    </submittedName>
</protein>